<comment type="caution">
    <text evidence="2">The sequence shown here is derived from an EMBL/GenBank/DDBJ whole genome shotgun (WGS) entry which is preliminary data.</text>
</comment>
<dbReference type="AlphaFoldDB" id="A0A397WMI5"/>
<dbReference type="InterPro" id="IPR000811">
    <property type="entry name" value="Glyco_trans_35"/>
</dbReference>
<dbReference type="Proteomes" id="UP000266622">
    <property type="component" value="Unassembled WGS sequence"/>
</dbReference>
<dbReference type="Gene3D" id="3.40.50.2000">
    <property type="entry name" value="Glycogen Phosphorylase B"/>
    <property type="match status" value="2"/>
</dbReference>
<reference evidence="2 3" key="1">
    <citation type="journal article" date="2018" name="Syst. Appl. Microbiol.">
        <title>A new symbiotic nanoarchaeote (Candidatus Nanoclepta minutus) and its host (Zestosphaera tikiterensis gen. nov., sp. nov.) from a New Zealand hot spring.</title>
        <authorList>
            <person name="St John E."/>
            <person name="Liu Y."/>
            <person name="Podar M."/>
            <person name="Stott M.B."/>
            <person name="Meneghin J."/>
            <person name="Chen Z."/>
            <person name="Lagutin K."/>
            <person name="Mitchell K."/>
            <person name="Reysenbach A.L."/>
        </authorList>
    </citation>
    <scope>NUCLEOTIDE SEQUENCE [LARGE SCALE GENOMIC DNA]</scope>
    <source>
        <strain evidence="2">NZ3</strain>
    </source>
</reference>
<evidence type="ECO:0000313" key="2">
    <source>
        <dbReference type="EMBL" id="RIB35248.1"/>
    </source>
</evidence>
<dbReference type="NCBIfam" id="TIGR02094">
    <property type="entry name" value="more_P_ylases"/>
    <property type="match status" value="1"/>
</dbReference>
<evidence type="ECO:0000256" key="1">
    <source>
        <dbReference type="ARBA" id="ARBA00006047"/>
    </source>
</evidence>
<proteinExistence type="inferred from homology"/>
<dbReference type="InterPro" id="IPR011834">
    <property type="entry name" value="Agluc_phsphrylas"/>
</dbReference>
<protein>
    <recommendedName>
        <fullName evidence="4">Alpha-glucan phosphorylase</fullName>
    </recommendedName>
</protein>
<comment type="similarity">
    <text evidence="1">Belongs to the glycogen phosphorylase family.</text>
</comment>
<dbReference type="EMBL" id="MWMI01000004">
    <property type="protein sequence ID" value="RIB35248.1"/>
    <property type="molecule type" value="Genomic_DNA"/>
</dbReference>
<dbReference type="GO" id="GO:0030170">
    <property type="term" value="F:pyridoxal phosphate binding"/>
    <property type="evidence" value="ECO:0007669"/>
    <property type="project" value="InterPro"/>
</dbReference>
<evidence type="ECO:0000313" key="3">
    <source>
        <dbReference type="Proteomes" id="UP000266622"/>
    </source>
</evidence>
<gene>
    <name evidence="2" type="ORF">BXU00_02895</name>
</gene>
<organism evidence="2 3">
    <name type="scientific">Candidatus Nanoclepta minutus</name>
    <dbReference type="NCBI Taxonomy" id="1940235"/>
    <lineage>
        <taxon>Archaea</taxon>
        <taxon>Nanobdellota</taxon>
        <taxon>Candidatus Nanoclepta</taxon>
    </lineage>
</organism>
<dbReference type="Pfam" id="PF00343">
    <property type="entry name" value="Phosphorylase"/>
    <property type="match status" value="1"/>
</dbReference>
<dbReference type="PANTHER" id="PTHR42655">
    <property type="entry name" value="GLYCOGEN PHOSPHORYLASE"/>
    <property type="match status" value="1"/>
</dbReference>
<dbReference type="InterPro" id="IPR052182">
    <property type="entry name" value="Glycogen/Maltodextrin_Phosph"/>
</dbReference>
<name>A0A397WMI5_9ARCH</name>
<dbReference type="SUPFAM" id="SSF53756">
    <property type="entry name" value="UDP-Glycosyltransferase/glycogen phosphorylase"/>
    <property type="match status" value="1"/>
</dbReference>
<dbReference type="PANTHER" id="PTHR42655:SF1">
    <property type="entry name" value="GLYCOGEN PHOSPHORYLASE"/>
    <property type="match status" value="1"/>
</dbReference>
<sequence length="534" mass="63214">MKKIVYVSMEFSIGKLPTYAGGLGILAGDMLYAANDLEVPFYGVCLISRKGYARFKIENNNIVLEDEEYDPIEYFNKEDEKISIDLKNLKIYFEVWRYSLPNVKLFLIDTSCPDNPTWVRKLTDKLYFENNQEEKLVKDILLGLGALRIFDKLGIEIDKFHLNESHGGFLAIELLKRYNNMEEVRDKVVFTTHSILAGHDTFSYDLVEKYYDIPDEIKKISQNELNLTKILLELSGKKNAVSWKHSKVTEKVFGYKIDYITNGVLHYRWINRKLANLFDIYLKGWKKEPSMLAYADYIPDPEFYRIKRILKEELMDYVNSEAYLNRSFTSDRITFSIRRRLVEYKRFHMPLWRLEKLEELNKKYKIQFLLSGAFHPADEYVRNTLKWIMDVMSTVDVPIALILKRGVEIEKYIISGSDLFLHIPRPPFEASGTSWMRASMNGVPVLASRDGSVIEGIIDEYNGWLFGSNRMDPNEPYDEEKDIKEFYEKLDQIFYLYRYNYKEYLRICKNAIKTIGPLFNIYRTLREYIRRMYE</sequence>
<dbReference type="GO" id="GO:0008184">
    <property type="term" value="F:glycogen phosphorylase activity"/>
    <property type="evidence" value="ECO:0007669"/>
    <property type="project" value="InterPro"/>
</dbReference>
<dbReference type="GO" id="GO:0005975">
    <property type="term" value="P:carbohydrate metabolic process"/>
    <property type="evidence" value="ECO:0007669"/>
    <property type="project" value="InterPro"/>
</dbReference>
<evidence type="ECO:0008006" key="4">
    <source>
        <dbReference type="Google" id="ProtNLM"/>
    </source>
</evidence>
<accession>A0A397WMI5</accession>